<protein>
    <recommendedName>
        <fullName evidence="3">F-box domain-containing protein</fullName>
    </recommendedName>
</protein>
<dbReference type="AlphaFoldDB" id="A0A8H7CEI0"/>
<organism evidence="1 2">
    <name type="scientific">Agaricus bisporus var. burnettii</name>
    <dbReference type="NCBI Taxonomy" id="192524"/>
    <lineage>
        <taxon>Eukaryota</taxon>
        <taxon>Fungi</taxon>
        <taxon>Dikarya</taxon>
        <taxon>Basidiomycota</taxon>
        <taxon>Agaricomycotina</taxon>
        <taxon>Agaricomycetes</taxon>
        <taxon>Agaricomycetidae</taxon>
        <taxon>Agaricales</taxon>
        <taxon>Agaricineae</taxon>
        <taxon>Agaricaceae</taxon>
        <taxon>Agaricus</taxon>
    </lineage>
</organism>
<dbReference type="Gene3D" id="3.80.10.10">
    <property type="entry name" value="Ribonuclease Inhibitor"/>
    <property type="match status" value="1"/>
</dbReference>
<dbReference type="InterPro" id="IPR032675">
    <property type="entry name" value="LRR_dom_sf"/>
</dbReference>
<name>A0A8H7CEI0_AGABI</name>
<gene>
    <name evidence="1" type="ORF">Agabi119p4_6796</name>
</gene>
<dbReference type="EMBL" id="JABXXO010000009">
    <property type="protein sequence ID" value="KAF7770822.1"/>
    <property type="molecule type" value="Genomic_DNA"/>
</dbReference>
<sequence length="409" mass="46256">MSSTNNLSLEHRYRIMQTSTLVASLPTKVLREIFIQYLNLPTRKNTTRATVCWSRQTFTTPVTLSHVCHKWRQVACSYPLLWSSIFVFGPSPRQLPLVSQWLHRSKTAPLNIEFAFTYFSGTSEENFDSISKLMPVLASHHHQWKNICLDLSHYTFPLPAGKLFPLPNISELPRLELETASIYAPPQWGSNHLIKEVCDQYFWHPSLRSLTTTFQCPDSFVHGPRLKELICSRAGTWSNILDILAHYPNLEILKIGLEESADSPTKSIKHRARPIEHKSLKSLVLQSYDAPDGAIPILHNLTAPKLIELDVPTEDGSIELADALCNMILRSQCRLLVLGELCVDKCPKKYIDFLHSPCLQSLQQLSLNIVNDILKNNSKASSTPFATTRGGSSPWTSGPFFVRHVAFEV</sequence>
<dbReference type="Proteomes" id="UP000629468">
    <property type="component" value="Unassembled WGS sequence"/>
</dbReference>
<evidence type="ECO:0000313" key="2">
    <source>
        <dbReference type="Proteomes" id="UP000629468"/>
    </source>
</evidence>
<evidence type="ECO:0000313" key="1">
    <source>
        <dbReference type="EMBL" id="KAF7770822.1"/>
    </source>
</evidence>
<evidence type="ECO:0008006" key="3">
    <source>
        <dbReference type="Google" id="ProtNLM"/>
    </source>
</evidence>
<accession>A0A8H7CEI0</accession>
<reference evidence="1 2" key="1">
    <citation type="journal article" name="Sci. Rep.">
        <title>Telomere-to-telomere assembled and centromere annotated genomes of the two main subspecies of the button mushroom Agaricus bisporus reveal especially polymorphic chromosome ends.</title>
        <authorList>
            <person name="Sonnenberg A.S.M."/>
            <person name="Sedaghat-Telgerd N."/>
            <person name="Lavrijssen B."/>
            <person name="Ohm R.A."/>
            <person name="Hendrickx P.M."/>
            <person name="Scholtmeijer K."/>
            <person name="Baars J.J.P."/>
            <person name="van Peer A."/>
        </authorList>
    </citation>
    <scope>NUCLEOTIDE SEQUENCE [LARGE SCALE GENOMIC DNA]</scope>
    <source>
        <strain evidence="1 2">H119_p4</strain>
    </source>
</reference>
<proteinExistence type="predicted"/>
<comment type="caution">
    <text evidence="1">The sequence shown here is derived from an EMBL/GenBank/DDBJ whole genome shotgun (WGS) entry which is preliminary data.</text>
</comment>